<dbReference type="Gene3D" id="1.25.40.20">
    <property type="entry name" value="Ankyrin repeat-containing domain"/>
    <property type="match status" value="5"/>
</dbReference>
<keyword evidence="5" id="KW-1185">Reference proteome</keyword>
<keyword evidence="1" id="KW-0677">Repeat</keyword>
<protein>
    <submittedName>
        <fullName evidence="4">Ankyrin</fullName>
    </submittedName>
</protein>
<feature type="repeat" description="ANK" evidence="3">
    <location>
        <begin position="182"/>
        <end position="214"/>
    </location>
</feature>
<feature type="repeat" description="ANK" evidence="3">
    <location>
        <begin position="314"/>
        <end position="346"/>
    </location>
</feature>
<feature type="repeat" description="ANK" evidence="3">
    <location>
        <begin position="446"/>
        <end position="478"/>
    </location>
</feature>
<evidence type="ECO:0000313" key="5">
    <source>
        <dbReference type="Proteomes" id="UP000762676"/>
    </source>
</evidence>
<dbReference type="PROSITE" id="PS50297">
    <property type="entry name" value="ANK_REP_REGION"/>
    <property type="match status" value="11"/>
</dbReference>
<evidence type="ECO:0000256" key="1">
    <source>
        <dbReference type="ARBA" id="ARBA00022737"/>
    </source>
</evidence>
<dbReference type="InterPro" id="IPR050745">
    <property type="entry name" value="Multifunctional_regulatory"/>
</dbReference>
<proteinExistence type="predicted"/>
<evidence type="ECO:0000256" key="3">
    <source>
        <dbReference type="PROSITE-ProRule" id="PRU00023"/>
    </source>
</evidence>
<feature type="repeat" description="ANK" evidence="3">
    <location>
        <begin position="80"/>
        <end position="112"/>
    </location>
</feature>
<reference evidence="4 5" key="1">
    <citation type="journal article" date="2021" name="Elife">
        <title>Chloroplast acquisition without the gene transfer in kleptoplastic sea slugs, Plakobranchus ocellatus.</title>
        <authorList>
            <person name="Maeda T."/>
            <person name="Takahashi S."/>
            <person name="Yoshida T."/>
            <person name="Shimamura S."/>
            <person name="Takaki Y."/>
            <person name="Nagai Y."/>
            <person name="Toyoda A."/>
            <person name="Suzuki Y."/>
            <person name="Arimoto A."/>
            <person name="Ishii H."/>
            <person name="Satoh N."/>
            <person name="Nishiyama T."/>
            <person name="Hasebe M."/>
            <person name="Maruyama T."/>
            <person name="Minagawa J."/>
            <person name="Obokata J."/>
            <person name="Shigenobu S."/>
        </authorList>
    </citation>
    <scope>NUCLEOTIDE SEQUENCE [LARGE SCALE GENOMIC DNA]</scope>
</reference>
<gene>
    <name evidence="4" type="ORF">ElyMa_006455500</name>
</gene>
<organism evidence="4 5">
    <name type="scientific">Elysia marginata</name>
    <dbReference type="NCBI Taxonomy" id="1093978"/>
    <lineage>
        <taxon>Eukaryota</taxon>
        <taxon>Metazoa</taxon>
        <taxon>Spiralia</taxon>
        <taxon>Lophotrochozoa</taxon>
        <taxon>Mollusca</taxon>
        <taxon>Gastropoda</taxon>
        <taxon>Heterobranchia</taxon>
        <taxon>Euthyneura</taxon>
        <taxon>Panpulmonata</taxon>
        <taxon>Sacoglossa</taxon>
        <taxon>Placobranchoidea</taxon>
        <taxon>Plakobranchidae</taxon>
        <taxon>Elysia</taxon>
    </lineage>
</organism>
<feature type="repeat" description="ANK" evidence="3">
    <location>
        <begin position="248"/>
        <end position="280"/>
    </location>
</feature>
<sequence length="708" mass="77893">MDDSKLNKAVFDQNIDEVRRILKSGNCSLDDLDRDPPIIVCVSEEAGPHRKDDAKRCRILKLLVRNGADVNAQTRVSRLDKSTAAMLAAERGYLKCLQFLVESGADLSSTSPGGDTTLTFAVRRGHADCVKYLTKHMSATALNHVTDDGETALMLAAACREDTQCLQHLIEGGADLNIKDSDGNTALMLALINKSAKSIALLLEKGADVNTMSSKGDTPLMLALTRRYTEVVTPLLQHGADSNTVLPYGQTPLLFSLRKRYNRAIKLLLENGASANKVSRNGETPLMFAIENNRASWVTLLLENGADVNSVSQNGETPLIAALRRKYSKVVSLLLERGADINAVSCNWETPIFLALENHLIEAVELLLEKGVDINAVSNNGETPFMVALKNGHAEAVTLMLNSGADINAASNSGGTPFMLALKFNHKEAVAFMIRKGVNINTLSQNGETPLMLALKFGHTEAVRFLLEKGADVNSVSNNGLTPLACARSNHILDLLRHGLNPTISRKDRGFLHNKVCEGRRPVVRNLILNGFPLLDLNETIWPIGETLPTSPLAMSLYCNRPDIAKYIVINNFFTRYDIVSLCWDPEVRPSLHHDGQARECLEILDFLSARPQSLQNLCLVNICSALNQDFVRDVPCTVQDKDRWICKPTFRERVQSLEIPSSLKEELLHQTPTAYICCHSWNDIALGKRVRFEACHCGYCEGENGGC</sequence>
<dbReference type="Pfam" id="PF12796">
    <property type="entry name" value="Ank_2"/>
    <property type="match status" value="4"/>
</dbReference>
<dbReference type="PROSITE" id="PS50088">
    <property type="entry name" value="ANK_REPEAT"/>
    <property type="match status" value="11"/>
</dbReference>
<evidence type="ECO:0000256" key="2">
    <source>
        <dbReference type="ARBA" id="ARBA00023043"/>
    </source>
</evidence>
<feature type="repeat" description="ANK" evidence="3">
    <location>
        <begin position="148"/>
        <end position="181"/>
    </location>
</feature>
<dbReference type="InterPro" id="IPR036770">
    <property type="entry name" value="Ankyrin_rpt-contain_sf"/>
</dbReference>
<feature type="repeat" description="ANK" evidence="3">
    <location>
        <begin position="413"/>
        <end position="445"/>
    </location>
</feature>
<accession>A0AAV4HZN3</accession>
<dbReference type="Pfam" id="PF00023">
    <property type="entry name" value="Ank"/>
    <property type="match status" value="2"/>
</dbReference>
<dbReference type="Proteomes" id="UP000762676">
    <property type="component" value="Unassembled WGS sequence"/>
</dbReference>
<feature type="repeat" description="ANK" evidence="3">
    <location>
        <begin position="215"/>
        <end position="247"/>
    </location>
</feature>
<dbReference type="SMART" id="SM00248">
    <property type="entry name" value="ANK"/>
    <property type="match status" value="13"/>
</dbReference>
<comment type="caution">
    <text evidence="4">The sequence shown here is derived from an EMBL/GenBank/DDBJ whole genome shotgun (WGS) entry which is preliminary data.</text>
</comment>
<feature type="repeat" description="ANK" evidence="3">
    <location>
        <begin position="281"/>
        <end position="313"/>
    </location>
</feature>
<dbReference type="InterPro" id="IPR002110">
    <property type="entry name" value="Ankyrin_rpt"/>
</dbReference>
<dbReference type="PRINTS" id="PR01415">
    <property type="entry name" value="ANKYRIN"/>
</dbReference>
<name>A0AAV4HZN3_9GAST</name>
<feature type="repeat" description="ANK" evidence="3">
    <location>
        <begin position="380"/>
        <end position="412"/>
    </location>
</feature>
<dbReference type="EMBL" id="BMAT01012965">
    <property type="protein sequence ID" value="GFS02866.1"/>
    <property type="molecule type" value="Genomic_DNA"/>
</dbReference>
<dbReference type="SUPFAM" id="SSF48403">
    <property type="entry name" value="Ankyrin repeat"/>
    <property type="match status" value="2"/>
</dbReference>
<dbReference type="PANTHER" id="PTHR24189">
    <property type="entry name" value="MYOTROPHIN"/>
    <property type="match status" value="1"/>
</dbReference>
<dbReference type="PANTHER" id="PTHR24189:SF50">
    <property type="entry name" value="ANKYRIN REPEAT AND SOCS BOX PROTEIN 2"/>
    <property type="match status" value="1"/>
</dbReference>
<dbReference type="AlphaFoldDB" id="A0AAV4HZN3"/>
<evidence type="ECO:0000313" key="4">
    <source>
        <dbReference type="EMBL" id="GFS02866.1"/>
    </source>
</evidence>
<keyword evidence="2 3" id="KW-0040">ANK repeat</keyword>
<feature type="repeat" description="ANK" evidence="3">
    <location>
        <begin position="347"/>
        <end position="379"/>
    </location>
</feature>